<protein>
    <submittedName>
        <fullName evidence="1">Uncharacterized protein</fullName>
    </submittedName>
</protein>
<evidence type="ECO:0000313" key="2">
    <source>
        <dbReference type="Proteomes" id="UP000571950"/>
    </source>
</evidence>
<comment type="caution">
    <text evidence="1">The sequence shown here is derived from an EMBL/GenBank/DDBJ whole genome shotgun (WGS) entry which is preliminary data.</text>
</comment>
<dbReference type="AlphaFoldDB" id="A0A7W6BKP0"/>
<reference evidence="1 2" key="1">
    <citation type="submission" date="2020-08" db="EMBL/GenBank/DDBJ databases">
        <title>Genomic Encyclopedia of Type Strains, Phase IV (KMG-IV): sequencing the most valuable type-strain genomes for metagenomic binning, comparative biology and taxonomic classification.</title>
        <authorList>
            <person name="Goeker M."/>
        </authorList>
    </citation>
    <scope>NUCLEOTIDE SEQUENCE [LARGE SCALE GENOMIC DNA]</scope>
    <source>
        <strain evidence="1 2">DSM 26189</strain>
    </source>
</reference>
<proteinExistence type="predicted"/>
<organism evidence="1 2">
    <name type="scientific">Sphingobium jiangsuense</name>
    <dbReference type="NCBI Taxonomy" id="870476"/>
    <lineage>
        <taxon>Bacteria</taxon>
        <taxon>Pseudomonadati</taxon>
        <taxon>Pseudomonadota</taxon>
        <taxon>Alphaproteobacteria</taxon>
        <taxon>Sphingomonadales</taxon>
        <taxon>Sphingomonadaceae</taxon>
        <taxon>Sphingobium</taxon>
    </lineage>
</organism>
<evidence type="ECO:0000313" key="1">
    <source>
        <dbReference type="EMBL" id="MBB3926706.1"/>
    </source>
</evidence>
<accession>A0A7W6BKP0</accession>
<dbReference type="RefSeq" id="WP_281392488.1">
    <property type="nucleotide sequence ID" value="NZ_BSPS01000114.1"/>
</dbReference>
<name>A0A7W6BKP0_9SPHN</name>
<dbReference type="Proteomes" id="UP000571950">
    <property type="component" value="Unassembled WGS sequence"/>
</dbReference>
<dbReference type="EMBL" id="JACIDT010000008">
    <property type="protein sequence ID" value="MBB3926706.1"/>
    <property type="molecule type" value="Genomic_DNA"/>
</dbReference>
<keyword evidence="2" id="KW-1185">Reference proteome</keyword>
<gene>
    <name evidence="1" type="ORF">GGR43_002429</name>
</gene>
<sequence>MNFRTSSISTALHPLRYLLQAKPRQASGTLSPQDLRRIVAEMVG</sequence>